<dbReference type="AlphaFoldDB" id="A0A0P7YW01"/>
<evidence type="ECO:0008006" key="3">
    <source>
        <dbReference type="Google" id="ProtNLM"/>
    </source>
</evidence>
<name>A0A0P7YW01_9CYAN</name>
<gene>
    <name evidence="1" type="ORF">HLUCCA11_14090</name>
</gene>
<proteinExistence type="predicted"/>
<dbReference type="PATRIC" id="fig|1666911.3.peg.64"/>
<protein>
    <recommendedName>
        <fullName evidence="3">Dethiobiotin synthetase</fullName>
    </recommendedName>
</protein>
<reference evidence="1 2" key="1">
    <citation type="submission" date="2015-09" db="EMBL/GenBank/DDBJ databases">
        <title>Identification and resolution of microdiversity through metagenomic sequencing of parallel consortia.</title>
        <authorList>
            <person name="Nelson W.C."/>
            <person name="Romine M.F."/>
            <person name="Lindemann S.R."/>
        </authorList>
    </citation>
    <scope>NUCLEOTIDE SEQUENCE [LARGE SCALE GENOMIC DNA]</scope>
    <source>
        <strain evidence="1">Ana</strain>
    </source>
</reference>
<sequence length="114" mass="12706">MDFKTARQLLANQTLPEHETDDTFLGRLRFGQPPVPGQVTSILLALSVIHTRLKDASVLDRELAQSLFLVAYESRNLYEAGRGARVVWPPLLDEDLERIAIAAYQIFANAPVSS</sequence>
<evidence type="ECO:0000313" key="2">
    <source>
        <dbReference type="Proteomes" id="UP000050465"/>
    </source>
</evidence>
<dbReference type="STRING" id="1666911.HLUCCA11_14090"/>
<dbReference type="Proteomes" id="UP000050465">
    <property type="component" value="Unassembled WGS sequence"/>
</dbReference>
<organism evidence="1 2">
    <name type="scientific">Phormidesmis priestleyi Ana</name>
    <dbReference type="NCBI Taxonomy" id="1666911"/>
    <lineage>
        <taxon>Bacteria</taxon>
        <taxon>Bacillati</taxon>
        <taxon>Cyanobacteriota</taxon>
        <taxon>Cyanophyceae</taxon>
        <taxon>Leptolyngbyales</taxon>
        <taxon>Leptolyngbyaceae</taxon>
        <taxon>Phormidesmis</taxon>
    </lineage>
</organism>
<dbReference type="EMBL" id="LJZR01000018">
    <property type="protein sequence ID" value="KPQ34639.1"/>
    <property type="molecule type" value="Genomic_DNA"/>
</dbReference>
<comment type="caution">
    <text evidence="1">The sequence shown here is derived from an EMBL/GenBank/DDBJ whole genome shotgun (WGS) entry which is preliminary data.</text>
</comment>
<evidence type="ECO:0000313" key="1">
    <source>
        <dbReference type="EMBL" id="KPQ34639.1"/>
    </source>
</evidence>
<accession>A0A0P7YW01</accession>